<reference evidence="2" key="2">
    <citation type="submission" date="2021-08" db="EMBL/GenBank/DDBJ databases">
        <authorList>
            <person name="Tani A."/>
            <person name="Ola A."/>
            <person name="Ogura Y."/>
            <person name="Katsura K."/>
            <person name="Hayashi T."/>
        </authorList>
    </citation>
    <scope>NUCLEOTIDE SEQUENCE</scope>
    <source>
        <strain evidence="2">DSM 19015</strain>
    </source>
</reference>
<keyword evidence="1" id="KW-0472">Membrane</keyword>
<organism evidence="2 3">
    <name type="scientific">Methylobacterium iners</name>
    <dbReference type="NCBI Taxonomy" id="418707"/>
    <lineage>
        <taxon>Bacteria</taxon>
        <taxon>Pseudomonadati</taxon>
        <taxon>Pseudomonadota</taxon>
        <taxon>Alphaproteobacteria</taxon>
        <taxon>Hyphomicrobiales</taxon>
        <taxon>Methylobacteriaceae</taxon>
        <taxon>Methylobacterium</taxon>
    </lineage>
</organism>
<accession>A0ABQ4S573</accession>
<keyword evidence="1" id="KW-0812">Transmembrane</keyword>
<dbReference type="EMBL" id="BPQP01000097">
    <property type="protein sequence ID" value="GJD97639.1"/>
    <property type="molecule type" value="Genomic_DNA"/>
</dbReference>
<proteinExistence type="predicted"/>
<feature type="transmembrane region" description="Helical" evidence="1">
    <location>
        <begin position="54"/>
        <end position="75"/>
    </location>
</feature>
<feature type="transmembrane region" description="Helical" evidence="1">
    <location>
        <begin position="21"/>
        <end position="48"/>
    </location>
</feature>
<evidence type="ECO:0000256" key="1">
    <source>
        <dbReference type="SAM" id="Phobius"/>
    </source>
</evidence>
<gene>
    <name evidence="2" type="ORF">OCOJLMKI_4872</name>
</gene>
<protein>
    <submittedName>
        <fullName evidence="2">Uncharacterized protein</fullName>
    </submittedName>
</protein>
<reference evidence="2" key="1">
    <citation type="journal article" date="2021" name="Front. Microbiol.">
        <title>Comprehensive Comparative Genomics and Phenotyping of Methylobacterium Species.</title>
        <authorList>
            <person name="Alessa O."/>
            <person name="Ogura Y."/>
            <person name="Fujitani Y."/>
            <person name="Takami H."/>
            <person name="Hayashi T."/>
            <person name="Sahin N."/>
            <person name="Tani A."/>
        </authorList>
    </citation>
    <scope>NUCLEOTIDE SEQUENCE</scope>
    <source>
        <strain evidence="2">DSM 19015</strain>
    </source>
</reference>
<comment type="caution">
    <text evidence="2">The sequence shown here is derived from an EMBL/GenBank/DDBJ whole genome shotgun (WGS) entry which is preliminary data.</text>
</comment>
<sequence>MATFHLKDRYGALFHLRRKRIRLLALGTSTAVLVDWLLSAGLCVGLAALMPAPVTIVALATLLSLVGYIWLALAITQAGPPASSPHLTAWDAALLSFVASFSVQTGAQLGAFST</sequence>
<dbReference type="RefSeq" id="WP_238246695.1">
    <property type="nucleotide sequence ID" value="NZ_BPQP01000097.1"/>
</dbReference>
<dbReference type="Proteomes" id="UP001055125">
    <property type="component" value="Unassembled WGS sequence"/>
</dbReference>
<keyword evidence="3" id="KW-1185">Reference proteome</keyword>
<evidence type="ECO:0000313" key="3">
    <source>
        <dbReference type="Proteomes" id="UP001055125"/>
    </source>
</evidence>
<evidence type="ECO:0000313" key="2">
    <source>
        <dbReference type="EMBL" id="GJD97639.1"/>
    </source>
</evidence>
<keyword evidence="1" id="KW-1133">Transmembrane helix</keyword>
<name>A0ABQ4S573_9HYPH</name>